<dbReference type="AlphaFoldDB" id="A0A8S0U5N6"/>
<evidence type="ECO:0000313" key="2">
    <source>
        <dbReference type="Proteomes" id="UP000594638"/>
    </source>
</evidence>
<keyword evidence="2" id="KW-1185">Reference proteome</keyword>
<accession>A0A8S0U5N6</accession>
<dbReference type="Proteomes" id="UP000594638">
    <property type="component" value="Unassembled WGS sequence"/>
</dbReference>
<sequence>MDAPPAYQVMNASREPSSAYDHIQLRREQKGACSLCVAVSVASRLVNAAWRTYAAAGASGVGKNHF</sequence>
<gene>
    <name evidence="1" type="ORF">OLEA9_A011530</name>
</gene>
<organism evidence="1 2">
    <name type="scientific">Olea europaea subsp. europaea</name>
    <dbReference type="NCBI Taxonomy" id="158383"/>
    <lineage>
        <taxon>Eukaryota</taxon>
        <taxon>Viridiplantae</taxon>
        <taxon>Streptophyta</taxon>
        <taxon>Embryophyta</taxon>
        <taxon>Tracheophyta</taxon>
        <taxon>Spermatophyta</taxon>
        <taxon>Magnoliopsida</taxon>
        <taxon>eudicotyledons</taxon>
        <taxon>Gunneridae</taxon>
        <taxon>Pentapetalae</taxon>
        <taxon>asterids</taxon>
        <taxon>lamiids</taxon>
        <taxon>Lamiales</taxon>
        <taxon>Oleaceae</taxon>
        <taxon>Oleeae</taxon>
        <taxon>Olea</taxon>
    </lineage>
</organism>
<dbReference type="Gramene" id="OE9A011530T1">
    <property type="protein sequence ID" value="OE9A011530C1"/>
    <property type="gene ID" value="OE9A011530"/>
</dbReference>
<protein>
    <submittedName>
        <fullName evidence="1">Uncharacterized protein</fullName>
    </submittedName>
</protein>
<proteinExistence type="predicted"/>
<name>A0A8S0U5N6_OLEEU</name>
<reference evidence="1 2" key="1">
    <citation type="submission" date="2019-12" db="EMBL/GenBank/DDBJ databases">
        <authorList>
            <person name="Alioto T."/>
            <person name="Alioto T."/>
            <person name="Gomez Garrido J."/>
        </authorList>
    </citation>
    <scope>NUCLEOTIDE SEQUENCE [LARGE SCALE GENOMIC DNA]</scope>
</reference>
<evidence type="ECO:0000313" key="1">
    <source>
        <dbReference type="EMBL" id="CAA3012676.1"/>
    </source>
</evidence>
<comment type="caution">
    <text evidence="1">The sequence shown here is derived from an EMBL/GenBank/DDBJ whole genome shotgun (WGS) entry which is preliminary data.</text>
</comment>
<dbReference type="EMBL" id="CACTIH010007407">
    <property type="protein sequence ID" value="CAA3012676.1"/>
    <property type="molecule type" value="Genomic_DNA"/>
</dbReference>